<proteinExistence type="predicted"/>
<dbReference type="InterPro" id="IPR012398">
    <property type="entry name" value="PRIB5"/>
</dbReference>
<dbReference type="GeneID" id="113731728"/>
<dbReference type="SUPFAM" id="SSF53254">
    <property type="entry name" value="Phosphoglycerate mutase-like"/>
    <property type="match status" value="1"/>
</dbReference>
<evidence type="ECO:0008006" key="3">
    <source>
        <dbReference type="Google" id="ProtNLM"/>
    </source>
</evidence>
<accession>A0A6P6WBW8</accession>
<dbReference type="PANTHER" id="PTHR16469">
    <property type="entry name" value="UBIQUITIN-ASSOCIATED AND SH3 DOMAIN-CONTAINING BA-RELATED"/>
    <property type="match status" value="1"/>
</dbReference>
<reference evidence="2" key="2">
    <citation type="submission" date="2025-08" db="UniProtKB">
        <authorList>
            <consortium name="RefSeq"/>
        </authorList>
    </citation>
    <scope>IDENTIFICATION</scope>
    <source>
        <tissue evidence="2">Leaves</tissue>
    </source>
</reference>
<dbReference type="InterPro" id="IPR029033">
    <property type="entry name" value="His_PPase_superfam"/>
</dbReference>
<dbReference type="Gene3D" id="3.40.50.1240">
    <property type="entry name" value="Phosphoglycerate mutase-like"/>
    <property type="match status" value="1"/>
</dbReference>
<protein>
    <recommendedName>
        <fullName evidence="3">Phosphoglycerate mutase-like protein 1</fullName>
    </recommendedName>
</protein>
<evidence type="ECO:0000313" key="2">
    <source>
        <dbReference type="RefSeq" id="XP_027112928.1"/>
    </source>
</evidence>
<dbReference type="RefSeq" id="XP_027112928.1">
    <property type="nucleotide sequence ID" value="XM_027257127.2"/>
</dbReference>
<keyword evidence="1" id="KW-1185">Reference proteome</keyword>
<dbReference type="PIRSF" id="PIRSF015897">
    <property type="entry name" value="PRIB5"/>
    <property type="match status" value="1"/>
</dbReference>
<dbReference type="OrthoDB" id="414418at2759"/>
<name>A0A6P6WBW8_COFAR</name>
<dbReference type="InterPro" id="IPR051710">
    <property type="entry name" value="Phosphatase_SH3-domain"/>
</dbReference>
<evidence type="ECO:0000313" key="1">
    <source>
        <dbReference type="Proteomes" id="UP001652660"/>
    </source>
</evidence>
<gene>
    <name evidence="2" type="primary">LOC113731728</name>
</gene>
<sequence length="284" mass="31402">MGQSDGDGEQQQLQEVQVNHDFFEQHVVVMRHGDRLDNFDLLWASKASRPWDPPLTQDGKDRAFARGRKFRTGRSPVNFPIHRVFVSPFLRCLQTATEVVHGLCAVNDDDLTVTSSNGITIDPSKIKVAVEYGLCEMLNATAVRPENVPKDYDFGFDISKCEAVLPAGTIDHSVEPVDKEIPQWGELPADARIRYCSVIKELADKYPSENLLLVTHGEGVGSSVTAFAENTQVYAADYCGYSHLSRSVFPAEDESFTAGPFKVHIKDGENGLSYCGSSVERDST</sequence>
<dbReference type="Proteomes" id="UP001652660">
    <property type="component" value="Chromosome 2e"/>
</dbReference>
<dbReference type="PANTHER" id="PTHR16469:SF27">
    <property type="entry name" value="UBIQUITIN-ASSOCIATED AND SH3 DOMAIN-CONTAINING BA-RELATED"/>
    <property type="match status" value="1"/>
</dbReference>
<dbReference type="CDD" id="cd07040">
    <property type="entry name" value="HP"/>
    <property type="match status" value="1"/>
</dbReference>
<reference evidence="1" key="1">
    <citation type="journal article" date="2025" name="Foods">
        <title>Unveiling the Microbial Signatures of Arabica Coffee Cherries: Insights into Ripeness Specific Diversity, Functional Traits, and Implications for Quality and Safety.</title>
        <authorList>
            <consortium name="RefSeq"/>
            <person name="Tenea G.N."/>
            <person name="Cifuentes V."/>
            <person name="Reyes P."/>
            <person name="Cevallos-Vallejos M."/>
        </authorList>
    </citation>
    <scope>NUCLEOTIDE SEQUENCE [LARGE SCALE GENOMIC DNA]</scope>
</reference>
<organism evidence="1 2">
    <name type="scientific">Coffea arabica</name>
    <name type="common">Arabian coffee</name>
    <dbReference type="NCBI Taxonomy" id="13443"/>
    <lineage>
        <taxon>Eukaryota</taxon>
        <taxon>Viridiplantae</taxon>
        <taxon>Streptophyta</taxon>
        <taxon>Embryophyta</taxon>
        <taxon>Tracheophyta</taxon>
        <taxon>Spermatophyta</taxon>
        <taxon>Magnoliopsida</taxon>
        <taxon>eudicotyledons</taxon>
        <taxon>Gunneridae</taxon>
        <taxon>Pentapetalae</taxon>
        <taxon>asterids</taxon>
        <taxon>lamiids</taxon>
        <taxon>Gentianales</taxon>
        <taxon>Rubiaceae</taxon>
        <taxon>Ixoroideae</taxon>
        <taxon>Gardenieae complex</taxon>
        <taxon>Bertiereae - Coffeeae clade</taxon>
        <taxon>Coffeeae</taxon>
        <taxon>Coffea</taxon>
    </lineage>
</organism>